<dbReference type="EMBL" id="CP009516">
    <property type="protein sequence ID" value="AKB78598.1"/>
    <property type="molecule type" value="Genomic_DNA"/>
</dbReference>
<dbReference type="Gene3D" id="3.40.630.30">
    <property type="match status" value="1"/>
</dbReference>
<dbReference type="AlphaFoldDB" id="A0A0E3SGC3"/>
<dbReference type="PROSITE" id="PS51186">
    <property type="entry name" value="GNAT"/>
    <property type="match status" value="1"/>
</dbReference>
<keyword evidence="3" id="KW-1185">Reference proteome</keyword>
<dbReference type="RefSeq" id="WP_239450938.1">
    <property type="nucleotide sequence ID" value="NZ_CP009516.1"/>
</dbReference>
<dbReference type="Proteomes" id="UP000033101">
    <property type="component" value="Chromosome"/>
</dbReference>
<reference evidence="2 3" key="1">
    <citation type="submission" date="2014-07" db="EMBL/GenBank/DDBJ databases">
        <title>Methanogenic archaea and the global carbon cycle.</title>
        <authorList>
            <person name="Henriksen J.R."/>
            <person name="Luke J."/>
            <person name="Reinhart S."/>
            <person name="Benedict M.N."/>
            <person name="Youngblut N.D."/>
            <person name="Metcalf M.E."/>
            <person name="Whitaker R.J."/>
            <person name="Metcalf W.W."/>
        </authorList>
    </citation>
    <scope>NUCLEOTIDE SEQUENCE [LARGE SCALE GENOMIC DNA]</scope>
    <source>
        <strain evidence="2 3">HB-1</strain>
    </source>
</reference>
<accession>A0A0E3SGC3</accession>
<dbReference type="GeneID" id="70784889"/>
<dbReference type="GO" id="GO:0016747">
    <property type="term" value="F:acyltransferase activity, transferring groups other than amino-acyl groups"/>
    <property type="evidence" value="ECO:0007669"/>
    <property type="project" value="InterPro"/>
</dbReference>
<dbReference type="SUPFAM" id="SSF55729">
    <property type="entry name" value="Acyl-CoA N-acyltransferases (Nat)"/>
    <property type="match status" value="1"/>
</dbReference>
<sequence>MAYWKNAVLKEYREKHAGKLVVEKLMERTAELDAGDIYIHAQTHAVSFYEKFGFVAYGDTFLEANIEHISMIKKM</sequence>
<dbReference type="InterPro" id="IPR016181">
    <property type="entry name" value="Acyl_CoA_acyltransferase"/>
</dbReference>
<evidence type="ECO:0000259" key="1">
    <source>
        <dbReference type="PROSITE" id="PS51186"/>
    </source>
</evidence>
<proteinExistence type="predicted"/>
<dbReference type="InterPro" id="IPR000182">
    <property type="entry name" value="GNAT_dom"/>
</dbReference>
<feature type="domain" description="N-acetyltransferase" evidence="1">
    <location>
        <begin position="1"/>
        <end position="75"/>
    </location>
</feature>
<protein>
    <recommendedName>
        <fullName evidence="1">N-acetyltransferase domain-containing protein</fullName>
    </recommendedName>
</protein>
<dbReference type="PATRIC" id="fig|1434110.4.peg.2686"/>
<dbReference type="KEGG" id="mhor:MSHOH_2115"/>
<organism evidence="2 3">
    <name type="scientific">Methanosarcina horonobensis HB-1 = JCM 15518</name>
    <dbReference type="NCBI Taxonomy" id="1434110"/>
    <lineage>
        <taxon>Archaea</taxon>
        <taxon>Methanobacteriati</taxon>
        <taxon>Methanobacteriota</taxon>
        <taxon>Stenosarchaea group</taxon>
        <taxon>Methanomicrobia</taxon>
        <taxon>Methanosarcinales</taxon>
        <taxon>Methanosarcinaceae</taxon>
        <taxon>Methanosarcina</taxon>
    </lineage>
</organism>
<gene>
    <name evidence="2" type="ORF">MSHOH_2115</name>
</gene>
<evidence type="ECO:0000313" key="2">
    <source>
        <dbReference type="EMBL" id="AKB78598.1"/>
    </source>
</evidence>
<name>A0A0E3SGC3_9EURY</name>
<dbReference type="HOGENOM" id="CLU_2662341_0_0_2"/>
<dbReference type="Pfam" id="PF13673">
    <property type="entry name" value="Acetyltransf_10"/>
    <property type="match status" value="1"/>
</dbReference>
<evidence type="ECO:0000313" key="3">
    <source>
        <dbReference type="Proteomes" id="UP000033101"/>
    </source>
</evidence>